<evidence type="ECO:0000313" key="1">
    <source>
        <dbReference type="EMBL" id="ROT41644.1"/>
    </source>
</evidence>
<protein>
    <recommendedName>
        <fullName evidence="3">RRM domain-containing protein</fullName>
    </recommendedName>
</protein>
<dbReference type="STRING" id="1314773.A0A3N2Q4E3"/>
<dbReference type="SUPFAM" id="SSF54928">
    <property type="entry name" value="RNA-binding domain, RBD"/>
    <property type="match status" value="1"/>
</dbReference>
<evidence type="ECO:0008006" key="3">
    <source>
        <dbReference type="Google" id="ProtNLM"/>
    </source>
</evidence>
<accession>A0A3N2Q4E3</accession>
<dbReference type="InterPro" id="IPR012677">
    <property type="entry name" value="Nucleotide-bd_a/b_plait_sf"/>
</dbReference>
<keyword evidence="2" id="KW-1185">Reference proteome</keyword>
<name>A0A3N2Q4E3_SODAK</name>
<reference evidence="1 2" key="1">
    <citation type="journal article" date="2018" name="Mol. Ecol.">
        <title>The obligate alkalophilic soda-lake fungus Sodiomyces alkalinus has shifted to a protein diet.</title>
        <authorList>
            <person name="Grum-Grzhimaylo A.A."/>
            <person name="Falkoski D.L."/>
            <person name="van den Heuvel J."/>
            <person name="Valero-Jimenez C.A."/>
            <person name="Min B."/>
            <person name="Choi I.G."/>
            <person name="Lipzen A."/>
            <person name="Daum C.G."/>
            <person name="Aanen D.K."/>
            <person name="Tsang A."/>
            <person name="Henrissat B."/>
            <person name="Bilanenko E.N."/>
            <person name="de Vries R.P."/>
            <person name="van Kan J.A.L."/>
            <person name="Grigoriev I.V."/>
            <person name="Debets A.J.M."/>
        </authorList>
    </citation>
    <scope>NUCLEOTIDE SEQUENCE [LARGE SCALE GENOMIC DNA]</scope>
    <source>
        <strain evidence="1 2">F11</strain>
    </source>
</reference>
<dbReference type="EMBL" id="ML119052">
    <property type="protein sequence ID" value="ROT41644.1"/>
    <property type="molecule type" value="Genomic_DNA"/>
</dbReference>
<dbReference type="GeneID" id="39581293"/>
<sequence>MLNRLTWHPSGLPSFDDAMSNDNFPFIVTACQARPSGHGVVKLKNIPFTTRRTEVIAFLGRNSRILNDADEPVHIIMERVTSKTQDAYVEFQTMDDAIRAVERHEQYIAKGKTPRLGDRPVQLELSSQASLMKDLFPIATGIVWNGNEAQMDPPKATQTFGWFKGFISEEEMVMLVKHVEVPNRSPYAKDCPQRPFECLISTLKKLPWSQHKYITIGQRNAIHQATVDLTRHLWYLVRDGRDEVNLNKQLLRRLVTAAMTCPGFSTLQKDSIAYLMGMDELEERSYGQPRFASSWRHLLALGPKPGIPLDVIEWYIAVIRDETRRRVSMLPLQARSEVENSAGDTDGYFGFLWFELLEYRQFGRSFDNMTLKEAAGQEMHVIEKILRRALIGHQGYLRP</sequence>
<dbReference type="CDD" id="cd12254">
    <property type="entry name" value="RRM_hnRNPH_ESRPs_RBM12_like"/>
    <property type="match status" value="1"/>
</dbReference>
<gene>
    <name evidence="1" type="ORF">SODALDRAFT_338892</name>
</gene>
<dbReference type="InterPro" id="IPR035979">
    <property type="entry name" value="RBD_domain_sf"/>
</dbReference>
<dbReference type="AlphaFoldDB" id="A0A3N2Q4E3"/>
<dbReference type="OrthoDB" id="336240at2759"/>
<evidence type="ECO:0000313" key="2">
    <source>
        <dbReference type="Proteomes" id="UP000272025"/>
    </source>
</evidence>
<organism evidence="1 2">
    <name type="scientific">Sodiomyces alkalinus (strain CBS 110278 / VKM F-3762 / F11)</name>
    <name type="common">Alkaliphilic filamentous fungus</name>
    <dbReference type="NCBI Taxonomy" id="1314773"/>
    <lineage>
        <taxon>Eukaryota</taxon>
        <taxon>Fungi</taxon>
        <taxon>Dikarya</taxon>
        <taxon>Ascomycota</taxon>
        <taxon>Pezizomycotina</taxon>
        <taxon>Sordariomycetes</taxon>
        <taxon>Hypocreomycetidae</taxon>
        <taxon>Glomerellales</taxon>
        <taxon>Plectosphaerellaceae</taxon>
        <taxon>Sodiomyces</taxon>
    </lineage>
</organism>
<dbReference type="GO" id="GO:0003676">
    <property type="term" value="F:nucleic acid binding"/>
    <property type="evidence" value="ECO:0007669"/>
    <property type="project" value="InterPro"/>
</dbReference>
<dbReference type="Proteomes" id="UP000272025">
    <property type="component" value="Unassembled WGS sequence"/>
</dbReference>
<proteinExistence type="predicted"/>
<dbReference type="RefSeq" id="XP_028469450.1">
    <property type="nucleotide sequence ID" value="XM_028612815.1"/>
</dbReference>
<dbReference type="Gene3D" id="3.30.70.330">
    <property type="match status" value="1"/>
</dbReference>